<sequence length="45" mass="4740">MKLLIAVGAAEATLKASAPEATAFASINEVLDATPKPSRKRGWRT</sequence>
<reference evidence="1 2" key="1">
    <citation type="submission" date="2018-06" db="EMBL/GenBank/DDBJ databases">
        <authorList>
            <consortium name="Pathogen Informatics"/>
            <person name="Doyle S."/>
        </authorList>
    </citation>
    <scope>NUCLEOTIDE SEQUENCE [LARGE SCALE GENOMIC DNA]</scope>
    <source>
        <strain evidence="1 2">NCTC11165</strain>
    </source>
</reference>
<accession>A0A2X1C8N8</accession>
<dbReference type="Proteomes" id="UP000250358">
    <property type="component" value="Unassembled WGS sequence"/>
</dbReference>
<proteinExistence type="predicted"/>
<dbReference type="EMBL" id="UAQM01000002">
    <property type="protein sequence ID" value="SPU43046.1"/>
    <property type="molecule type" value="Genomic_DNA"/>
</dbReference>
<dbReference type="RefSeq" id="WP_217431798.1">
    <property type="nucleotide sequence ID" value="NZ_UAQM01000002.1"/>
</dbReference>
<name>A0A2X1C8N8_BREDI</name>
<evidence type="ECO:0000313" key="2">
    <source>
        <dbReference type="Proteomes" id="UP000250358"/>
    </source>
</evidence>
<organism evidence="1 2">
    <name type="scientific">Brevundimonas diminuta</name>
    <name type="common">Pseudomonas diminuta</name>
    <dbReference type="NCBI Taxonomy" id="293"/>
    <lineage>
        <taxon>Bacteria</taxon>
        <taxon>Pseudomonadati</taxon>
        <taxon>Pseudomonadota</taxon>
        <taxon>Alphaproteobacteria</taxon>
        <taxon>Caulobacterales</taxon>
        <taxon>Caulobacteraceae</taxon>
        <taxon>Brevundimonas</taxon>
    </lineage>
</organism>
<gene>
    <name evidence="1" type="ORF">NCTC11165_01003</name>
</gene>
<evidence type="ECO:0000313" key="1">
    <source>
        <dbReference type="EMBL" id="SPU43046.1"/>
    </source>
</evidence>
<protein>
    <submittedName>
        <fullName evidence="1">Uncharacterized protein</fullName>
    </submittedName>
</protein>
<dbReference type="AlphaFoldDB" id="A0A2X1C8N8"/>